<dbReference type="InterPro" id="IPR012675">
    <property type="entry name" value="Beta-grasp_dom_sf"/>
</dbReference>
<organism evidence="1">
    <name type="scientific">marine sediment metagenome</name>
    <dbReference type="NCBI Taxonomy" id="412755"/>
    <lineage>
        <taxon>unclassified sequences</taxon>
        <taxon>metagenomes</taxon>
        <taxon>ecological metagenomes</taxon>
    </lineage>
</organism>
<sequence length="37" mass="4368">MKGKLKELKLTVNGRPYEFKVKPKTLLVDLLRQELKL</sequence>
<reference evidence="1" key="1">
    <citation type="journal article" date="2014" name="Front. Microbiol.">
        <title>High frequency of phylogenetically diverse reductive dehalogenase-homologous genes in deep subseafloor sedimentary metagenomes.</title>
        <authorList>
            <person name="Kawai M."/>
            <person name="Futagami T."/>
            <person name="Toyoda A."/>
            <person name="Takaki Y."/>
            <person name="Nishi S."/>
            <person name="Hori S."/>
            <person name="Arai W."/>
            <person name="Tsubouchi T."/>
            <person name="Morono Y."/>
            <person name="Uchiyama I."/>
            <person name="Ito T."/>
            <person name="Fujiyama A."/>
            <person name="Inagaki F."/>
            <person name="Takami H."/>
        </authorList>
    </citation>
    <scope>NUCLEOTIDE SEQUENCE</scope>
    <source>
        <strain evidence="1">Expedition CK06-06</strain>
    </source>
</reference>
<evidence type="ECO:0008006" key="2">
    <source>
        <dbReference type="Google" id="ProtNLM"/>
    </source>
</evidence>
<dbReference type="EMBL" id="BARV01022806">
    <property type="protein sequence ID" value="GAI24248.1"/>
    <property type="molecule type" value="Genomic_DNA"/>
</dbReference>
<dbReference type="AlphaFoldDB" id="X1LYS1"/>
<evidence type="ECO:0000313" key="1">
    <source>
        <dbReference type="EMBL" id="GAI24248.1"/>
    </source>
</evidence>
<comment type="caution">
    <text evidence="1">The sequence shown here is derived from an EMBL/GenBank/DDBJ whole genome shotgun (WGS) entry which is preliminary data.</text>
</comment>
<dbReference type="Gene3D" id="3.10.20.30">
    <property type="match status" value="1"/>
</dbReference>
<name>X1LYS1_9ZZZZ</name>
<accession>X1LYS1</accession>
<protein>
    <recommendedName>
        <fullName evidence="2">(2Fe-2S)-binding protein</fullName>
    </recommendedName>
</protein>
<gene>
    <name evidence="1" type="ORF">S06H3_37529</name>
</gene>
<proteinExistence type="predicted"/>
<feature type="non-terminal residue" evidence="1">
    <location>
        <position position="37"/>
    </location>
</feature>